<comment type="caution">
    <text evidence="2">The sequence shown here is derived from an EMBL/GenBank/DDBJ whole genome shotgun (WGS) entry which is preliminary data.</text>
</comment>
<evidence type="ECO:0000259" key="1">
    <source>
        <dbReference type="Pfam" id="PF14214"/>
    </source>
</evidence>
<keyword evidence="3" id="KW-1185">Reference proteome</keyword>
<protein>
    <submittedName>
        <fullName evidence="2">7652_t:CDS:1</fullName>
    </submittedName>
</protein>
<name>A0A9N9JE25_9GLOM</name>
<dbReference type="PANTHER" id="PTHR45786:SF74">
    <property type="entry name" value="ATP-DEPENDENT DNA HELICASE"/>
    <property type="match status" value="1"/>
</dbReference>
<feature type="domain" description="Helitron helicase-like" evidence="1">
    <location>
        <begin position="269"/>
        <end position="333"/>
    </location>
</feature>
<dbReference type="Proteomes" id="UP000789759">
    <property type="component" value="Unassembled WGS sequence"/>
</dbReference>
<sequence>MQKPLLPIASLSTDTNAFTSTIFNRHPLPSYSHENIILNKPLAVNSTISTIQVTSASKARVYSFDSTFTSIKAKIDNHITRIKGPYSFCIHGEIYHHISSLLPPPNLKHPLYVQIYVYDMNNEIQNRLNAVSSLDELTLTELQNMLHNINLYVQVFQQAGIMLSQNSAQNLTMLITDFRITDSCHYNIPNSSKIATILVDSNETEICNCNIILYSHTKEGEDRWHLKILICDETHLLYLNTEKDQKINNNIEDIKNSDRAQKYVTMMQYYAYYLQVGRPREGLSLHLAGHLFQQYIVNTYAIVKQNHLNYLKHNQQKIQVKLYSGLQDALAVQNEQL</sequence>
<dbReference type="PANTHER" id="PTHR45786">
    <property type="entry name" value="DNA BINDING PROTEIN-LIKE"/>
    <property type="match status" value="1"/>
</dbReference>
<dbReference type="AlphaFoldDB" id="A0A9N9JE25"/>
<proteinExistence type="predicted"/>
<gene>
    <name evidence="2" type="ORF">CPELLU_LOCUS16077</name>
</gene>
<evidence type="ECO:0000313" key="2">
    <source>
        <dbReference type="EMBL" id="CAG8775114.1"/>
    </source>
</evidence>
<dbReference type="EMBL" id="CAJVQA010022715">
    <property type="protein sequence ID" value="CAG8775114.1"/>
    <property type="molecule type" value="Genomic_DNA"/>
</dbReference>
<dbReference type="InterPro" id="IPR025476">
    <property type="entry name" value="Helitron_helicase-like"/>
</dbReference>
<reference evidence="2" key="1">
    <citation type="submission" date="2021-06" db="EMBL/GenBank/DDBJ databases">
        <authorList>
            <person name="Kallberg Y."/>
            <person name="Tangrot J."/>
            <person name="Rosling A."/>
        </authorList>
    </citation>
    <scope>NUCLEOTIDE SEQUENCE</scope>
    <source>
        <strain evidence="2">FL966</strain>
    </source>
</reference>
<accession>A0A9N9JE25</accession>
<dbReference type="Pfam" id="PF14214">
    <property type="entry name" value="Helitron_like_N"/>
    <property type="match status" value="1"/>
</dbReference>
<dbReference type="OrthoDB" id="1748060at2759"/>
<organism evidence="2 3">
    <name type="scientific">Cetraspora pellucida</name>
    <dbReference type="NCBI Taxonomy" id="1433469"/>
    <lineage>
        <taxon>Eukaryota</taxon>
        <taxon>Fungi</taxon>
        <taxon>Fungi incertae sedis</taxon>
        <taxon>Mucoromycota</taxon>
        <taxon>Glomeromycotina</taxon>
        <taxon>Glomeromycetes</taxon>
        <taxon>Diversisporales</taxon>
        <taxon>Gigasporaceae</taxon>
        <taxon>Cetraspora</taxon>
    </lineage>
</organism>
<evidence type="ECO:0000313" key="3">
    <source>
        <dbReference type="Proteomes" id="UP000789759"/>
    </source>
</evidence>